<dbReference type="OrthoDB" id="128308at2759"/>
<dbReference type="Proteomes" id="UP000290288">
    <property type="component" value="Unassembled WGS sequence"/>
</dbReference>
<proteinExistence type="predicted"/>
<dbReference type="AlphaFoldDB" id="A0A4V1Q2B5"/>
<feature type="compositionally biased region" description="Polar residues" evidence="1">
    <location>
        <begin position="55"/>
        <end position="70"/>
    </location>
</feature>
<keyword evidence="3" id="KW-1185">Reference proteome</keyword>
<evidence type="ECO:0000256" key="1">
    <source>
        <dbReference type="SAM" id="MobiDB-lite"/>
    </source>
</evidence>
<reference evidence="2 3" key="1">
    <citation type="submission" date="2019-01" db="EMBL/GenBank/DDBJ databases">
        <title>Draft genome sequence of Psathyrella aberdarensis IHI B618.</title>
        <authorList>
            <person name="Buettner E."/>
            <person name="Kellner H."/>
        </authorList>
    </citation>
    <scope>NUCLEOTIDE SEQUENCE [LARGE SCALE GENOMIC DNA]</scope>
    <source>
        <strain evidence="2 3">IHI B618</strain>
    </source>
</reference>
<protein>
    <submittedName>
        <fullName evidence="2">Uncharacterized protein</fullName>
    </submittedName>
</protein>
<name>A0A4V1Q2B5_9AGAR</name>
<accession>A0A4V1Q2B5</accession>
<feature type="region of interest" description="Disordered" evidence="1">
    <location>
        <begin position="86"/>
        <end position="105"/>
    </location>
</feature>
<dbReference type="EMBL" id="SDEE01000691">
    <property type="protein sequence ID" value="RXW14508.1"/>
    <property type="molecule type" value="Genomic_DNA"/>
</dbReference>
<evidence type="ECO:0000313" key="2">
    <source>
        <dbReference type="EMBL" id="RXW14508.1"/>
    </source>
</evidence>
<sequence length="144" mass="15926">MPSSSAGARNLYPFTMAPSSSTLSYPDGSGAALPAPKVLPLTSGNGLTQPPPLSQPSHASTSAVPVNPSRSLAVPLERRWMVNREVQKQKQQHEKTGKELQKEMDDTKRRSVTFVIYHTANEELFCLQVVVKTWPQLRLQDFPK</sequence>
<feature type="region of interest" description="Disordered" evidence="1">
    <location>
        <begin position="1"/>
        <end position="71"/>
    </location>
</feature>
<gene>
    <name evidence="2" type="ORF">EST38_g11345</name>
</gene>
<comment type="caution">
    <text evidence="2">The sequence shown here is derived from an EMBL/GenBank/DDBJ whole genome shotgun (WGS) entry which is preliminary data.</text>
</comment>
<evidence type="ECO:0000313" key="3">
    <source>
        <dbReference type="Proteomes" id="UP000290288"/>
    </source>
</evidence>
<organism evidence="2 3">
    <name type="scientific">Candolleomyces aberdarensis</name>
    <dbReference type="NCBI Taxonomy" id="2316362"/>
    <lineage>
        <taxon>Eukaryota</taxon>
        <taxon>Fungi</taxon>
        <taxon>Dikarya</taxon>
        <taxon>Basidiomycota</taxon>
        <taxon>Agaricomycotina</taxon>
        <taxon>Agaricomycetes</taxon>
        <taxon>Agaricomycetidae</taxon>
        <taxon>Agaricales</taxon>
        <taxon>Agaricineae</taxon>
        <taxon>Psathyrellaceae</taxon>
        <taxon>Candolleomyces</taxon>
    </lineage>
</organism>